<dbReference type="PROSITE" id="PS00028">
    <property type="entry name" value="ZINC_FINGER_C2H2_1"/>
    <property type="match status" value="1"/>
</dbReference>
<reference evidence="4" key="1">
    <citation type="submission" date="2022-01" db="EMBL/GenBank/DDBJ databases">
        <title>Genome Sequence Resource for Two Populations of Ditylenchus destructor, the Migratory Endoparasitic Phytonematode.</title>
        <authorList>
            <person name="Zhang H."/>
            <person name="Lin R."/>
            <person name="Xie B."/>
        </authorList>
    </citation>
    <scope>NUCLEOTIDE SEQUENCE</scope>
    <source>
        <strain evidence="4">BazhouSP</strain>
    </source>
</reference>
<sequence length="205" mass="23313">METSNSLQIPDVNYEQLPDWKLIDEISISLLEDGIGTFEVLQRALPSVVFARINSVSDKGCNEQRLLKLFKIAQMHIEYLLTTQHDMIQKLRSERRRSDKFHKENHTFRKTFDDGGQRSGGASRELFRCNECAKIFLHSTFLCDHIQRKHGGVLAPGATSLMDDSNENQTLALNFAQKRRLNVPRSSSSDRSGMSSHSGDTSVWT</sequence>
<dbReference type="Proteomes" id="UP001201812">
    <property type="component" value="Unassembled WGS sequence"/>
</dbReference>
<proteinExistence type="predicted"/>
<evidence type="ECO:0000313" key="5">
    <source>
        <dbReference type="Proteomes" id="UP001201812"/>
    </source>
</evidence>
<feature type="region of interest" description="Disordered" evidence="2">
    <location>
        <begin position="178"/>
        <end position="205"/>
    </location>
</feature>
<comment type="caution">
    <text evidence="4">The sequence shown here is derived from an EMBL/GenBank/DDBJ whole genome shotgun (WGS) entry which is preliminary data.</text>
</comment>
<keyword evidence="1" id="KW-0863">Zinc-finger</keyword>
<keyword evidence="5" id="KW-1185">Reference proteome</keyword>
<dbReference type="EMBL" id="JAKKPZ010000051">
    <property type="protein sequence ID" value="KAI1706012.1"/>
    <property type="molecule type" value="Genomic_DNA"/>
</dbReference>
<dbReference type="InterPro" id="IPR013087">
    <property type="entry name" value="Znf_C2H2_type"/>
</dbReference>
<keyword evidence="1" id="KW-0479">Metal-binding</keyword>
<gene>
    <name evidence="4" type="ORF">DdX_13239</name>
</gene>
<dbReference type="InterPro" id="IPR032714">
    <property type="entry name" value="DZIP1_N"/>
</dbReference>
<feature type="domain" description="C2H2-type" evidence="3">
    <location>
        <begin position="127"/>
        <end position="152"/>
    </location>
</feature>
<keyword evidence="1" id="KW-0862">Zinc</keyword>
<evidence type="ECO:0000259" key="3">
    <source>
        <dbReference type="PROSITE" id="PS50157"/>
    </source>
</evidence>
<dbReference type="PROSITE" id="PS50157">
    <property type="entry name" value="ZINC_FINGER_C2H2_2"/>
    <property type="match status" value="1"/>
</dbReference>
<organism evidence="4 5">
    <name type="scientific">Ditylenchus destructor</name>
    <dbReference type="NCBI Taxonomy" id="166010"/>
    <lineage>
        <taxon>Eukaryota</taxon>
        <taxon>Metazoa</taxon>
        <taxon>Ecdysozoa</taxon>
        <taxon>Nematoda</taxon>
        <taxon>Chromadorea</taxon>
        <taxon>Rhabditida</taxon>
        <taxon>Tylenchina</taxon>
        <taxon>Tylenchomorpha</taxon>
        <taxon>Sphaerularioidea</taxon>
        <taxon>Anguinidae</taxon>
        <taxon>Anguininae</taxon>
        <taxon>Ditylenchus</taxon>
    </lineage>
</organism>
<evidence type="ECO:0000256" key="1">
    <source>
        <dbReference type="PROSITE-ProRule" id="PRU00042"/>
    </source>
</evidence>
<name>A0AAD4MT60_9BILA</name>
<evidence type="ECO:0000256" key="2">
    <source>
        <dbReference type="SAM" id="MobiDB-lite"/>
    </source>
</evidence>
<accession>A0AAD4MT60</accession>
<dbReference type="Pfam" id="PF13815">
    <property type="entry name" value="Dzip-like_N"/>
    <property type="match status" value="1"/>
</dbReference>
<protein>
    <submittedName>
        <fullName evidence="4">Zinc finger protein Dzip1</fullName>
    </submittedName>
</protein>
<feature type="compositionally biased region" description="Low complexity" evidence="2">
    <location>
        <begin position="185"/>
        <end position="205"/>
    </location>
</feature>
<dbReference type="InterPro" id="IPR036236">
    <property type="entry name" value="Znf_C2H2_sf"/>
</dbReference>
<evidence type="ECO:0000313" key="4">
    <source>
        <dbReference type="EMBL" id="KAI1706012.1"/>
    </source>
</evidence>
<dbReference type="AlphaFoldDB" id="A0AAD4MT60"/>
<dbReference type="GO" id="GO:0008270">
    <property type="term" value="F:zinc ion binding"/>
    <property type="evidence" value="ECO:0007669"/>
    <property type="project" value="UniProtKB-KW"/>
</dbReference>
<dbReference type="SUPFAM" id="SSF57667">
    <property type="entry name" value="beta-beta-alpha zinc fingers"/>
    <property type="match status" value="1"/>
</dbReference>